<evidence type="ECO:0000313" key="2">
    <source>
        <dbReference type="Proteomes" id="UP000559010"/>
    </source>
</evidence>
<dbReference type="AlphaFoldDB" id="A0A848IZP5"/>
<proteinExistence type="predicted"/>
<accession>A0A848IZP5</accession>
<dbReference type="RefSeq" id="WP_169678393.1">
    <property type="nucleotide sequence ID" value="NZ_JABBNU010000002.1"/>
</dbReference>
<evidence type="ECO:0008006" key="3">
    <source>
        <dbReference type="Google" id="ProtNLM"/>
    </source>
</evidence>
<dbReference type="Proteomes" id="UP000559010">
    <property type="component" value="Unassembled WGS sequence"/>
</dbReference>
<reference evidence="1 2" key="1">
    <citation type="submission" date="2020-04" db="EMBL/GenBank/DDBJ databases">
        <title>Flammeovirgaceae bacterium KN852 isolated from deep sea.</title>
        <authorList>
            <person name="Zhang D.-C."/>
        </authorList>
    </citation>
    <scope>NUCLEOTIDE SEQUENCE [LARGE SCALE GENOMIC DNA]</scope>
    <source>
        <strain evidence="1 2">KN852</strain>
    </source>
</reference>
<sequence length="182" mass="20972">MSKPTINQYQSKVSIENTTTDYHGKIVKAKKLTVASIIPIKIESAWTFVQTPKLLQFVAKGMISFKSTKGHFPEKWELGNTYGAKMKIFGFFPFGGTHYLTIAKIDCQNHILSTKEWDINAKIWNHNIVMKDLGNSSIYYEDSIIIYGGFMTSFITQFAKLFYKHRQRRWQIVAKENITFGA</sequence>
<protein>
    <recommendedName>
        <fullName evidence="3">Polyketide cyclase/dehydrase/lipid transport protein</fullName>
    </recommendedName>
</protein>
<name>A0A848IZP5_9BACT</name>
<keyword evidence="2" id="KW-1185">Reference proteome</keyword>
<evidence type="ECO:0000313" key="1">
    <source>
        <dbReference type="EMBL" id="NMM47694.1"/>
    </source>
</evidence>
<dbReference type="EMBL" id="JABBNU010000002">
    <property type="protein sequence ID" value="NMM47694.1"/>
    <property type="molecule type" value="Genomic_DNA"/>
</dbReference>
<comment type="caution">
    <text evidence="1">The sequence shown here is derived from an EMBL/GenBank/DDBJ whole genome shotgun (WGS) entry which is preliminary data.</text>
</comment>
<organism evidence="1 2">
    <name type="scientific">Marinigracilibium pacificum</name>
    <dbReference type="NCBI Taxonomy" id="2729599"/>
    <lineage>
        <taxon>Bacteria</taxon>
        <taxon>Pseudomonadati</taxon>
        <taxon>Bacteroidota</taxon>
        <taxon>Cytophagia</taxon>
        <taxon>Cytophagales</taxon>
        <taxon>Flammeovirgaceae</taxon>
        <taxon>Marinigracilibium</taxon>
    </lineage>
</organism>
<gene>
    <name evidence="1" type="ORF">HH304_04725</name>
</gene>